<dbReference type="Proteomes" id="UP000095282">
    <property type="component" value="Unplaced"/>
</dbReference>
<sequence length="212" mass="25134">MSFRVKQEVRDNEYFPKFQVKKETHNETSEYVQQYTPSFQSSPSSTWLSPPSYEIPHFESPYEEKQMFPNVSPTVHPNEYMNGYAVHSSPSFQYNGTFSTVPSPPHYPSAYQNESYSQKPLTNLQKMLARDSPKKRERKQRAIKKEPAEPRKKRAYTRRTPKAPTPEQVFHDTYQKAYNEYMYEHYYSLQPPSPVYQMIYQPMSGHPSWFSN</sequence>
<feature type="region of interest" description="Disordered" evidence="1">
    <location>
        <begin position="97"/>
        <end position="166"/>
    </location>
</feature>
<accession>A0A1I7U9C5</accession>
<protein>
    <submittedName>
        <fullName evidence="3">Uncharacterized protein</fullName>
    </submittedName>
</protein>
<feature type="compositionally biased region" description="Basic residues" evidence="1">
    <location>
        <begin position="151"/>
        <end position="161"/>
    </location>
</feature>
<evidence type="ECO:0000313" key="2">
    <source>
        <dbReference type="Proteomes" id="UP000095282"/>
    </source>
</evidence>
<name>A0A1I7U9C5_9PELO</name>
<reference evidence="3" key="1">
    <citation type="submission" date="2016-11" db="UniProtKB">
        <authorList>
            <consortium name="WormBaseParasite"/>
        </authorList>
    </citation>
    <scope>IDENTIFICATION</scope>
</reference>
<dbReference type="AlphaFoldDB" id="A0A1I7U9C5"/>
<proteinExistence type="predicted"/>
<dbReference type="WBParaSite" id="Csp11.Scaffold629.g16185.t1">
    <property type="protein sequence ID" value="Csp11.Scaffold629.g16185.t1"/>
    <property type="gene ID" value="Csp11.Scaffold629.g16185"/>
</dbReference>
<keyword evidence="2" id="KW-1185">Reference proteome</keyword>
<evidence type="ECO:0000256" key="1">
    <source>
        <dbReference type="SAM" id="MobiDB-lite"/>
    </source>
</evidence>
<evidence type="ECO:0000313" key="3">
    <source>
        <dbReference type="WBParaSite" id="Csp11.Scaffold629.g16185.t1"/>
    </source>
</evidence>
<feature type="compositionally biased region" description="Polar residues" evidence="1">
    <location>
        <begin position="110"/>
        <end position="125"/>
    </location>
</feature>
<organism evidence="2 3">
    <name type="scientific">Caenorhabditis tropicalis</name>
    <dbReference type="NCBI Taxonomy" id="1561998"/>
    <lineage>
        <taxon>Eukaryota</taxon>
        <taxon>Metazoa</taxon>
        <taxon>Ecdysozoa</taxon>
        <taxon>Nematoda</taxon>
        <taxon>Chromadorea</taxon>
        <taxon>Rhabditida</taxon>
        <taxon>Rhabditina</taxon>
        <taxon>Rhabditomorpha</taxon>
        <taxon>Rhabditoidea</taxon>
        <taxon>Rhabditidae</taxon>
        <taxon>Peloderinae</taxon>
        <taxon>Caenorhabditis</taxon>
    </lineage>
</organism>